<gene>
    <name evidence="3" type="ORF">OSB1V03_LOCUS7959</name>
</gene>
<feature type="region of interest" description="Disordered" evidence="1">
    <location>
        <begin position="36"/>
        <end position="82"/>
    </location>
</feature>
<dbReference type="Proteomes" id="UP000759131">
    <property type="component" value="Unassembled WGS sequence"/>
</dbReference>
<protein>
    <recommendedName>
        <fullName evidence="5">Secreted protein</fullName>
    </recommendedName>
</protein>
<name>A0A7R9Q0B9_9ACAR</name>
<accession>A0A7R9Q0B9</accession>
<dbReference type="AlphaFoldDB" id="A0A7R9Q0B9"/>
<evidence type="ECO:0000313" key="3">
    <source>
        <dbReference type="EMBL" id="CAD7627533.1"/>
    </source>
</evidence>
<sequence>MILIVLCALLVVSTVCYGAAIQSDVVPEGDLGVNEIQKDQECNRGVTTSGDGSSGDNGGTQNSQGRNRGANRGANRSRNYNG</sequence>
<evidence type="ECO:0000313" key="4">
    <source>
        <dbReference type="Proteomes" id="UP000759131"/>
    </source>
</evidence>
<proteinExistence type="predicted"/>
<feature type="signal peptide" evidence="2">
    <location>
        <begin position="1"/>
        <end position="18"/>
    </location>
</feature>
<dbReference type="OrthoDB" id="6532791at2759"/>
<feature type="compositionally biased region" description="Low complexity" evidence="1">
    <location>
        <begin position="59"/>
        <end position="82"/>
    </location>
</feature>
<organism evidence="3">
    <name type="scientific">Medioppia subpectinata</name>
    <dbReference type="NCBI Taxonomy" id="1979941"/>
    <lineage>
        <taxon>Eukaryota</taxon>
        <taxon>Metazoa</taxon>
        <taxon>Ecdysozoa</taxon>
        <taxon>Arthropoda</taxon>
        <taxon>Chelicerata</taxon>
        <taxon>Arachnida</taxon>
        <taxon>Acari</taxon>
        <taxon>Acariformes</taxon>
        <taxon>Sarcoptiformes</taxon>
        <taxon>Oribatida</taxon>
        <taxon>Brachypylina</taxon>
        <taxon>Oppioidea</taxon>
        <taxon>Oppiidae</taxon>
        <taxon>Medioppia</taxon>
    </lineage>
</organism>
<evidence type="ECO:0000256" key="1">
    <source>
        <dbReference type="SAM" id="MobiDB-lite"/>
    </source>
</evidence>
<reference evidence="3" key="1">
    <citation type="submission" date="2020-11" db="EMBL/GenBank/DDBJ databases">
        <authorList>
            <person name="Tran Van P."/>
        </authorList>
    </citation>
    <scope>NUCLEOTIDE SEQUENCE</scope>
</reference>
<dbReference type="EMBL" id="OC859392">
    <property type="protein sequence ID" value="CAD7627533.1"/>
    <property type="molecule type" value="Genomic_DNA"/>
</dbReference>
<keyword evidence="4" id="KW-1185">Reference proteome</keyword>
<keyword evidence="2" id="KW-0732">Signal</keyword>
<evidence type="ECO:0008006" key="5">
    <source>
        <dbReference type="Google" id="ProtNLM"/>
    </source>
</evidence>
<feature type="chain" id="PRO_5036211687" description="Secreted protein" evidence="2">
    <location>
        <begin position="19"/>
        <end position="82"/>
    </location>
</feature>
<dbReference type="EMBL" id="CAJPIZ010004817">
    <property type="protein sequence ID" value="CAG2107963.1"/>
    <property type="molecule type" value="Genomic_DNA"/>
</dbReference>
<evidence type="ECO:0000256" key="2">
    <source>
        <dbReference type="SAM" id="SignalP"/>
    </source>
</evidence>